<organism evidence="1 2">
    <name type="scientific">Marinithermofilum abyssi</name>
    <dbReference type="NCBI Taxonomy" id="1571185"/>
    <lineage>
        <taxon>Bacteria</taxon>
        <taxon>Bacillati</taxon>
        <taxon>Bacillota</taxon>
        <taxon>Bacilli</taxon>
        <taxon>Bacillales</taxon>
        <taxon>Thermoactinomycetaceae</taxon>
        <taxon>Marinithermofilum</taxon>
    </lineage>
</organism>
<reference evidence="1" key="2">
    <citation type="submission" date="2020-09" db="EMBL/GenBank/DDBJ databases">
        <authorList>
            <person name="Sun Q."/>
            <person name="Zhou Y."/>
        </authorList>
    </citation>
    <scope>NUCLEOTIDE SEQUENCE</scope>
    <source>
        <strain evidence="1">CGMCC 1.15179</strain>
    </source>
</reference>
<evidence type="ECO:0000313" key="2">
    <source>
        <dbReference type="Proteomes" id="UP000625210"/>
    </source>
</evidence>
<accession>A0A8J2Y923</accession>
<evidence type="ECO:0000313" key="1">
    <source>
        <dbReference type="EMBL" id="GGE13403.1"/>
    </source>
</evidence>
<dbReference type="EMBL" id="BMHQ01000004">
    <property type="protein sequence ID" value="GGE13403.1"/>
    <property type="molecule type" value="Genomic_DNA"/>
</dbReference>
<dbReference type="AlphaFoldDB" id="A0A8J2Y923"/>
<keyword evidence="2" id="KW-1185">Reference proteome</keyword>
<comment type="caution">
    <text evidence="1">The sequence shown here is derived from an EMBL/GenBank/DDBJ whole genome shotgun (WGS) entry which is preliminary data.</text>
</comment>
<protein>
    <submittedName>
        <fullName evidence="1">Uncharacterized protein</fullName>
    </submittedName>
</protein>
<reference evidence="1" key="1">
    <citation type="journal article" date="2014" name="Int. J. Syst. Evol. Microbiol.">
        <title>Complete genome sequence of Corynebacterium casei LMG S-19264T (=DSM 44701T), isolated from a smear-ripened cheese.</title>
        <authorList>
            <consortium name="US DOE Joint Genome Institute (JGI-PGF)"/>
            <person name="Walter F."/>
            <person name="Albersmeier A."/>
            <person name="Kalinowski J."/>
            <person name="Ruckert C."/>
        </authorList>
    </citation>
    <scope>NUCLEOTIDE SEQUENCE</scope>
    <source>
        <strain evidence="1">CGMCC 1.15179</strain>
    </source>
</reference>
<dbReference type="Proteomes" id="UP000625210">
    <property type="component" value="Unassembled WGS sequence"/>
</dbReference>
<gene>
    <name evidence="1" type="ORF">GCM10011571_13560</name>
</gene>
<proteinExistence type="predicted"/>
<name>A0A8J2Y923_9BACL</name>
<sequence>MEAAVAEGHEVTLFNRGNHPDMFPELEQLQGDRENPSLWKVVGPPALSFYHGLFECKPV</sequence>